<gene>
    <name evidence="3" type="ORF">QWZ10_08175</name>
</gene>
<evidence type="ECO:0000313" key="4">
    <source>
        <dbReference type="Proteomes" id="UP001243846"/>
    </source>
</evidence>
<dbReference type="EMBL" id="JAUFRC010000001">
    <property type="protein sequence ID" value="MDN3711810.1"/>
    <property type="molecule type" value="Genomic_DNA"/>
</dbReference>
<dbReference type="CDD" id="cd05233">
    <property type="entry name" value="SDR_c"/>
    <property type="match status" value="1"/>
</dbReference>
<evidence type="ECO:0000256" key="2">
    <source>
        <dbReference type="ARBA" id="ARBA00023002"/>
    </source>
</evidence>
<comment type="caution">
    <text evidence="3">The sequence shown here is derived from an EMBL/GenBank/DDBJ whole genome shotgun (WGS) entry which is preliminary data.</text>
</comment>
<proteinExistence type="inferred from homology"/>
<dbReference type="InterPro" id="IPR036291">
    <property type="entry name" value="NAD(P)-bd_dom_sf"/>
</dbReference>
<dbReference type="SUPFAM" id="SSF51735">
    <property type="entry name" value="NAD(P)-binding Rossmann-fold domains"/>
    <property type="match status" value="1"/>
</dbReference>
<keyword evidence="2" id="KW-0560">Oxidoreductase</keyword>
<dbReference type="PANTHER" id="PTHR44196:SF4">
    <property type="entry name" value="SHORT CHAIN DEHYDROGENASE"/>
    <property type="match status" value="1"/>
</dbReference>
<keyword evidence="4" id="KW-1185">Reference proteome</keyword>
<comment type="similarity">
    <text evidence="1">Belongs to the short-chain dehydrogenases/reductases (SDR) family.</text>
</comment>
<dbReference type="Pfam" id="PF00106">
    <property type="entry name" value="adh_short"/>
    <property type="match status" value="1"/>
</dbReference>
<organism evidence="3 4">
    <name type="scientific">Paracoccus cavernae</name>
    <dbReference type="NCBI Taxonomy" id="1571207"/>
    <lineage>
        <taxon>Bacteria</taxon>
        <taxon>Pseudomonadati</taxon>
        <taxon>Pseudomonadota</taxon>
        <taxon>Alphaproteobacteria</taxon>
        <taxon>Rhodobacterales</taxon>
        <taxon>Paracoccaceae</taxon>
        <taxon>Paracoccus</taxon>
    </lineage>
</organism>
<protein>
    <submittedName>
        <fullName evidence="3">SDR family NAD(P)-dependent oxidoreductase</fullName>
    </submittedName>
</protein>
<dbReference type="Proteomes" id="UP001243846">
    <property type="component" value="Unassembled WGS sequence"/>
</dbReference>
<name>A0ABT8D5N2_9RHOB</name>
<dbReference type="Gene3D" id="3.40.50.720">
    <property type="entry name" value="NAD(P)-binding Rossmann-like Domain"/>
    <property type="match status" value="1"/>
</dbReference>
<dbReference type="RefSeq" id="WP_377686162.1">
    <property type="nucleotide sequence ID" value="NZ_JBHMDZ010000013.1"/>
</dbReference>
<dbReference type="PANTHER" id="PTHR44196">
    <property type="entry name" value="DEHYDROGENASE/REDUCTASE SDR FAMILY MEMBER 7B"/>
    <property type="match status" value="1"/>
</dbReference>
<dbReference type="InterPro" id="IPR002347">
    <property type="entry name" value="SDR_fam"/>
</dbReference>
<sequence length="224" mass="23631">MSENLSTDPTKIALITGASRGLGAALAEGLAARGWHILAVARTTGALEELDDRIRKAGGSATLAPMDVTNPEAMIQMVKAVMGRWGGVDLWAHTAIHAAPLSPAGHIDPRDFAKSVDLNLTATSGLIALIEPLLRGRNGRGLFFDDPRAGQKFFGSYAATKGAQIALARSWQAENAQLGPQIEIATPAPMPTALRARFFPGEDRAGLAAPRDEAERILTALYGD</sequence>
<accession>A0ABT8D5N2</accession>
<reference evidence="4" key="1">
    <citation type="journal article" date="2019" name="Int. J. Syst. Evol. Microbiol.">
        <title>The Global Catalogue of Microorganisms (GCM) 10K type strain sequencing project: providing services to taxonomists for standard genome sequencing and annotation.</title>
        <authorList>
            <consortium name="The Broad Institute Genomics Platform"/>
            <consortium name="The Broad Institute Genome Sequencing Center for Infectious Disease"/>
            <person name="Wu L."/>
            <person name="Ma J."/>
        </authorList>
    </citation>
    <scope>NUCLEOTIDE SEQUENCE [LARGE SCALE GENOMIC DNA]</scope>
    <source>
        <strain evidence="4">CECT 8482</strain>
    </source>
</reference>
<evidence type="ECO:0000256" key="1">
    <source>
        <dbReference type="ARBA" id="ARBA00006484"/>
    </source>
</evidence>
<evidence type="ECO:0000313" key="3">
    <source>
        <dbReference type="EMBL" id="MDN3711810.1"/>
    </source>
</evidence>
<dbReference type="PRINTS" id="PR00081">
    <property type="entry name" value="GDHRDH"/>
</dbReference>